<dbReference type="GO" id="GO:0003677">
    <property type="term" value="F:DNA binding"/>
    <property type="evidence" value="ECO:0007669"/>
    <property type="project" value="UniProtKB-KW"/>
</dbReference>
<comment type="caution">
    <text evidence="2">The sequence shown here is derived from an EMBL/GenBank/DDBJ whole genome shotgun (WGS) entry which is preliminary data.</text>
</comment>
<dbReference type="NCBIfam" id="TIGR00738">
    <property type="entry name" value="rrf2_super"/>
    <property type="match status" value="1"/>
</dbReference>
<dbReference type="GO" id="GO:0003700">
    <property type="term" value="F:DNA-binding transcription factor activity"/>
    <property type="evidence" value="ECO:0007669"/>
    <property type="project" value="TreeGrafter"/>
</dbReference>
<dbReference type="InterPro" id="IPR000944">
    <property type="entry name" value="Tscrpt_reg_Rrf2"/>
</dbReference>
<dbReference type="Gene3D" id="1.10.10.10">
    <property type="entry name" value="Winged helix-like DNA-binding domain superfamily/Winged helix DNA-binding domain"/>
    <property type="match status" value="1"/>
</dbReference>
<dbReference type="EMBL" id="QNBE01000055">
    <property type="protein sequence ID" value="RKX70027.1"/>
    <property type="molecule type" value="Genomic_DNA"/>
</dbReference>
<dbReference type="PANTHER" id="PTHR33221">
    <property type="entry name" value="WINGED HELIX-TURN-HELIX TRANSCRIPTIONAL REGULATOR, RRF2 FAMILY"/>
    <property type="match status" value="1"/>
</dbReference>
<dbReference type="PROSITE" id="PS01332">
    <property type="entry name" value="HTH_RRF2_1"/>
    <property type="match status" value="1"/>
</dbReference>
<accession>A0A660SH50</accession>
<dbReference type="PROSITE" id="PS51197">
    <property type="entry name" value="HTH_RRF2_2"/>
    <property type="match status" value="1"/>
</dbReference>
<organism evidence="2 3">
    <name type="scientific">candidate division WOR-3 bacterium</name>
    <dbReference type="NCBI Taxonomy" id="2052148"/>
    <lineage>
        <taxon>Bacteria</taxon>
        <taxon>Bacteria division WOR-3</taxon>
    </lineage>
</organism>
<dbReference type="InterPro" id="IPR036390">
    <property type="entry name" value="WH_DNA-bd_sf"/>
</dbReference>
<dbReference type="InterPro" id="IPR036388">
    <property type="entry name" value="WH-like_DNA-bd_sf"/>
</dbReference>
<evidence type="ECO:0000256" key="1">
    <source>
        <dbReference type="ARBA" id="ARBA00023125"/>
    </source>
</evidence>
<dbReference type="AlphaFoldDB" id="A0A660SH50"/>
<dbReference type="GO" id="GO:0005829">
    <property type="term" value="C:cytosol"/>
    <property type="evidence" value="ECO:0007669"/>
    <property type="project" value="TreeGrafter"/>
</dbReference>
<keyword evidence="1" id="KW-0238">DNA-binding</keyword>
<protein>
    <submittedName>
        <fullName evidence="2">AsnC family transcriptional regulator</fullName>
    </submittedName>
</protein>
<evidence type="ECO:0000313" key="2">
    <source>
        <dbReference type="EMBL" id="RKX70027.1"/>
    </source>
</evidence>
<gene>
    <name evidence="2" type="ORF">DRP53_06390</name>
</gene>
<dbReference type="SUPFAM" id="SSF46785">
    <property type="entry name" value="Winged helix' DNA-binding domain"/>
    <property type="match status" value="1"/>
</dbReference>
<dbReference type="Proteomes" id="UP000268469">
    <property type="component" value="Unassembled WGS sequence"/>
</dbReference>
<dbReference type="Pfam" id="PF02082">
    <property type="entry name" value="Rrf2"/>
    <property type="match status" value="1"/>
</dbReference>
<reference evidence="2 3" key="1">
    <citation type="submission" date="2018-06" db="EMBL/GenBank/DDBJ databases">
        <title>Extensive metabolic versatility and redundancy in microbially diverse, dynamic hydrothermal sediments.</title>
        <authorList>
            <person name="Dombrowski N."/>
            <person name="Teske A."/>
            <person name="Baker B.J."/>
        </authorList>
    </citation>
    <scope>NUCLEOTIDE SEQUENCE [LARGE SCALE GENOMIC DNA]</scope>
    <source>
        <strain evidence="2">B36_G15</strain>
    </source>
</reference>
<dbReference type="PANTHER" id="PTHR33221:SF5">
    <property type="entry name" value="HTH-TYPE TRANSCRIPTIONAL REGULATOR ISCR"/>
    <property type="match status" value="1"/>
</dbReference>
<evidence type="ECO:0000313" key="3">
    <source>
        <dbReference type="Proteomes" id="UP000268469"/>
    </source>
</evidence>
<proteinExistence type="predicted"/>
<dbReference type="InterPro" id="IPR030489">
    <property type="entry name" value="TR_Rrf2-type_CS"/>
</dbReference>
<name>A0A660SH50_UNCW3</name>
<sequence>MATRKVGFMRMSTRARYGLRMLIELARSSKETIPLRTIAHRLGVSKKYLERIAKTLEDSGIITATRGVKGGYRLRIDPEEIKIYDILSSLEGNLALSDCFLHHCRKESDCLANRFWLKLGQNIRSFLNRQSLADLLEVR</sequence>